<dbReference type="EMBL" id="KL597268">
    <property type="protein sequence ID" value="KER19256.1"/>
    <property type="molecule type" value="Genomic_DNA"/>
</dbReference>
<dbReference type="CTD" id="20326079"/>
<feature type="region of interest" description="Disordered" evidence="13">
    <location>
        <begin position="1581"/>
        <end position="1623"/>
    </location>
</feature>
<feature type="coiled-coil region" evidence="12">
    <location>
        <begin position="310"/>
        <end position="337"/>
    </location>
</feature>
<dbReference type="Pfam" id="PF04998">
    <property type="entry name" value="RNA_pol_Rpb1_5"/>
    <property type="match status" value="1"/>
</dbReference>
<dbReference type="PANTHER" id="PTHR19376:SF11">
    <property type="entry name" value="DNA-DIRECTED RNA POLYMERASE I SUBUNIT RPA1"/>
    <property type="match status" value="1"/>
</dbReference>
<evidence type="ECO:0000256" key="6">
    <source>
        <dbReference type="ARBA" id="ARBA00022723"/>
    </source>
</evidence>
<dbReference type="SUPFAM" id="SSF64484">
    <property type="entry name" value="beta and beta-prime subunits of DNA dependent RNA-polymerase"/>
    <property type="match status" value="1"/>
</dbReference>
<dbReference type="EC" id="2.7.7.6" evidence="11"/>
<keyword evidence="8" id="KW-0460">Magnesium</keyword>
<dbReference type="InterPro" id="IPR007066">
    <property type="entry name" value="RNA_pol_Rpb1_3"/>
</dbReference>
<dbReference type="Pfam" id="PF04997">
    <property type="entry name" value="RNA_pol_Rpb1_1"/>
    <property type="match status" value="1"/>
</dbReference>
<dbReference type="InterPro" id="IPR007081">
    <property type="entry name" value="RNA_pol_Rpb1_5"/>
</dbReference>
<feature type="compositionally biased region" description="Basic and acidic residues" evidence="13">
    <location>
        <begin position="1437"/>
        <end position="1452"/>
    </location>
</feature>
<dbReference type="Gene3D" id="4.10.860.120">
    <property type="entry name" value="RNA polymerase II, clamp domain"/>
    <property type="match status" value="1"/>
</dbReference>
<dbReference type="GO" id="GO:0046872">
    <property type="term" value="F:metal ion binding"/>
    <property type="evidence" value="ECO:0007669"/>
    <property type="project" value="UniProtKB-KW"/>
</dbReference>
<comment type="function">
    <text evidence="11">DNA-dependent RNA polymerase catalyzes the transcription of DNA into RNA using the four ribonucleoside triphosphates as substrates.</text>
</comment>
<dbReference type="RefSeq" id="XP_009176999.1">
    <property type="nucleotide sequence ID" value="XM_009178735.1"/>
</dbReference>
<keyword evidence="3 11" id="KW-0240">DNA-directed RNA polymerase</keyword>
<dbReference type="GO" id="GO:0005736">
    <property type="term" value="C:RNA polymerase I complex"/>
    <property type="evidence" value="ECO:0007669"/>
    <property type="project" value="TreeGrafter"/>
</dbReference>
<evidence type="ECO:0000313" key="15">
    <source>
        <dbReference type="EMBL" id="KER19256.1"/>
    </source>
</evidence>
<dbReference type="InterPro" id="IPR042102">
    <property type="entry name" value="RNA_pol_Rpb1_3_sf"/>
</dbReference>
<comment type="similarity">
    <text evidence="2 11">Belongs to the RNA polymerase beta' chain family.</text>
</comment>
<dbReference type="InterPro" id="IPR007080">
    <property type="entry name" value="RNA_pol_Rpb1_1"/>
</dbReference>
<dbReference type="InterPro" id="IPR006592">
    <property type="entry name" value="RNA_pol_N"/>
</dbReference>
<dbReference type="GO" id="GO:0003677">
    <property type="term" value="F:DNA binding"/>
    <property type="evidence" value="ECO:0007669"/>
    <property type="project" value="InterPro"/>
</dbReference>
<dbReference type="Proteomes" id="UP000054324">
    <property type="component" value="Unassembled WGS sequence"/>
</dbReference>
<keyword evidence="9 11" id="KW-0804">Transcription</keyword>
<feature type="region of interest" description="Disordered" evidence="13">
    <location>
        <begin position="1404"/>
        <end position="1454"/>
    </location>
</feature>
<evidence type="ECO:0000313" key="16">
    <source>
        <dbReference type="Proteomes" id="UP000054324"/>
    </source>
</evidence>
<dbReference type="InterPro" id="IPR044893">
    <property type="entry name" value="RNA_pol_Rpb1_clamp_domain"/>
</dbReference>
<dbReference type="Pfam" id="PF00623">
    <property type="entry name" value="RNA_pol_Rpb1_2"/>
    <property type="match status" value="1"/>
</dbReference>
<evidence type="ECO:0000256" key="4">
    <source>
        <dbReference type="ARBA" id="ARBA00022679"/>
    </source>
</evidence>
<evidence type="ECO:0000256" key="12">
    <source>
        <dbReference type="SAM" id="Coils"/>
    </source>
</evidence>
<dbReference type="GO" id="GO:0006351">
    <property type="term" value="P:DNA-templated transcription"/>
    <property type="evidence" value="ECO:0007669"/>
    <property type="project" value="InterPro"/>
</dbReference>
<feature type="domain" description="RNA polymerase N-terminal" evidence="14">
    <location>
        <begin position="378"/>
        <end position="746"/>
    </location>
</feature>
<evidence type="ECO:0000256" key="9">
    <source>
        <dbReference type="ARBA" id="ARBA00023163"/>
    </source>
</evidence>
<dbReference type="Pfam" id="PF04983">
    <property type="entry name" value="RNA_pol_Rpb1_3"/>
    <property type="match status" value="1"/>
</dbReference>
<dbReference type="InterPro" id="IPR038120">
    <property type="entry name" value="Rpb1_funnel_sf"/>
</dbReference>
<dbReference type="InterPro" id="IPR045867">
    <property type="entry name" value="DNA-dir_RpoC_beta_prime"/>
</dbReference>
<dbReference type="InterPro" id="IPR007083">
    <property type="entry name" value="RNA_pol_Rpb1_4"/>
</dbReference>
<evidence type="ECO:0000256" key="1">
    <source>
        <dbReference type="ARBA" id="ARBA00004123"/>
    </source>
</evidence>
<keyword evidence="16" id="KW-1185">Reference proteome</keyword>
<organism evidence="15 16">
    <name type="scientific">Opisthorchis viverrini</name>
    <name type="common">Southeast Asian liver fluke</name>
    <dbReference type="NCBI Taxonomy" id="6198"/>
    <lineage>
        <taxon>Eukaryota</taxon>
        <taxon>Metazoa</taxon>
        <taxon>Spiralia</taxon>
        <taxon>Lophotrochozoa</taxon>
        <taxon>Platyhelminthes</taxon>
        <taxon>Trematoda</taxon>
        <taxon>Digenea</taxon>
        <taxon>Opisthorchiida</taxon>
        <taxon>Opisthorchiata</taxon>
        <taxon>Opisthorchiidae</taxon>
        <taxon>Opisthorchis</taxon>
    </lineage>
</organism>
<dbReference type="KEGG" id="ovi:T265_11911"/>
<evidence type="ECO:0000256" key="8">
    <source>
        <dbReference type="ARBA" id="ARBA00022842"/>
    </source>
</evidence>
<dbReference type="Pfam" id="PF05000">
    <property type="entry name" value="RNA_pol_Rpb1_4"/>
    <property type="match status" value="1"/>
</dbReference>
<keyword evidence="4 11" id="KW-0808">Transferase</keyword>
<keyword evidence="5 11" id="KW-0548">Nucleotidyltransferase</keyword>
<evidence type="ECO:0000256" key="10">
    <source>
        <dbReference type="ARBA" id="ARBA00023242"/>
    </source>
</evidence>
<proteinExistence type="inferred from homology"/>
<dbReference type="Gene3D" id="6.20.50.80">
    <property type="match status" value="1"/>
</dbReference>
<name>A0A074YWU0_OPIVI</name>
<evidence type="ECO:0000256" key="5">
    <source>
        <dbReference type="ARBA" id="ARBA00022695"/>
    </source>
</evidence>
<accession>A0A074YWU0</accession>
<keyword evidence="10" id="KW-0539">Nucleus</keyword>
<dbReference type="Gene3D" id="3.30.70.2850">
    <property type="match status" value="1"/>
</dbReference>
<dbReference type="GO" id="GO:0003899">
    <property type="term" value="F:DNA-directed RNA polymerase activity"/>
    <property type="evidence" value="ECO:0007669"/>
    <property type="project" value="UniProtKB-EC"/>
</dbReference>
<evidence type="ECO:0000256" key="7">
    <source>
        <dbReference type="ARBA" id="ARBA00022833"/>
    </source>
</evidence>
<dbReference type="Gene3D" id="3.30.1490.180">
    <property type="entry name" value="RNA polymerase ii"/>
    <property type="match status" value="1"/>
</dbReference>
<keyword evidence="6" id="KW-0479">Metal-binding</keyword>
<dbReference type="OrthoDB" id="270392at2759"/>
<dbReference type="SMART" id="SM00663">
    <property type="entry name" value="RPOLA_N"/>
    <property type="match status" value="1"/>
</dbReference>
<evidence type="ECO:0000256" key="2">
    <source>
        <dbReference type="ARBA" id="ARBA00006460"/>
    </source>
</evidence>
<keyword evidence="12" id="KW-0175">Coiled coil</keyword>
<dbReference type="STRING" id="6198.A0A074YWU0"/>
<dbReference type="Gene3D" id="1.10.274.100">
    <property type="entry name" value="RNA polymerase Rpb1, domain 3"/>
    <property type="match status" value="1"/>
</dbReference>
<evidence type="ECO:0000256" key="13">
    <source>
        <dbReference type="SAM" id="MobiDB-lite"/>
    </source>
</evidence>
<evidence type="ECO:0000256" key="3">
    <source>
        <dbReference type="ARBA" id="ARBA00022478"/>
    </source>
</evidence>
<sequence length="1785" mass="198782">MRVKPYLCFGHYRLYIACSVITKPKFKHQDKLTDEGRIGRDVADKDLNGQFERLGFRFYNRDDIRLLSVRQVTNELAFDKFTGRGVDGGLHDASMGTAPFPEKDLCGHCGLDFFACPGHFGHIEFSKPVFNPLFFDLLFKLMKAFCFGCFRIYSVDYLAAALHHLGAAGRLEITFYPSSRNPASTLPGKPKQTELAELEGLSETELTKIALRSLSSRPRVPCKLCCTRSWVLRHINKQQLVMRPVSENARSRSTASEMKMNEEEESIEDFLASAAVQDPRLAPTLAALADGEDRSFFVEPMERKTCSDVNPSQEQLLEEARKQLNEMSKSSVNSKETCLLPETARLFLRCLWTNDASLLRLLFPMLNSAAISHEFATDVFFMDAVLLSPSICRLPRYVGGLAFEHPETAVYSRVVRRAQCLSHIVDFIEQRQQQAQLEQTDRENAFQQSLADLSTDPDASLVNLDDTTRIEGALKLACILLQAAVNGLYDMNAATIPTGLDSKVGGLGKSVVRLPGLRQRLEKKEGLFRMHIMGKRVNYACRSVISPDPILDVTEVGVPLFFATRLTFPTPVNMHNLAQMRQLVSNGPEIYPGARSVQTPEGQLIHLPRGNTAQAKRRRETLAGCLIPVSSTSTGIPFVVNRHVLQGDMLVMNRQPTLHKPSMQAHRVRIIHSTAAKTLRMHYSNCRAYNADFDGDEMNGHLVQSYTALAELESLASVPSHYLGPKDGAPLAGLIQDHVIAAVKLTMRDRFFDQSDYLDLVYHALRSVFDAAKYTCSGPPTLVTLPPAVMWPKRLWTGKQVVSTLLINLTPPDLPYINCTLRGRRTKAELWSGVAPGQATPLSDVDVVVCDGYLVSGMLDKAHIGSSSGGLIHCVHELHGPKTAAHLLNGISLLANRLLKFTAFTMGIKDMLLSDDANEERSRRFVQLRDLGLCAFADAFELDPNSLTEHEVRRLYRQAQFAPSTDQVLSKRILQLDNAMKNRLKRAQDAVCDSAIPSGLYVGFPENNLQLMVHVGAKGGMVNAQQMSVALGQIELEGRRVPLMLSGRSLPSFPPYDVRPRAGGMCTHRFLTSLPPQELFFHSMAGRDGLVDTAVKTSRSGYLQRSAIKHLEDLSIQYDGTVRDSGNNVIQFHYGDDGVDVCQASFLQSAGLHLFADNAALLSMRWYSSNGLNHSIGHQHLLGPNALPRPLQQIADQVGTERQMLLMKSPSEHKIAKLFRKARRAERSFAETVKQQKQLSSMELLNADLPDPPCVVASALRELCLAKLISAQVPPGEPVGLLAAQSVGEPSTQMTLNTFHFAGRGEMNVTLGIPRLREILMSGSPHISTPCMEVPVRSTNEARRRCIRVAKRMYKLKLLEAIRRRRLEAEAEEGGPMGRDQVIDLDEVVELKLDGDEDDEAAELRELGMDPERLKEDDGNSDKDEDDQWDVDGNKTGTDKSCMERRETETKTMDPTTWDASLQAAVEVDDQDEQELVPDNEAKVDEEDEEFELESRRTAIHFPIGETVDYASDSCTLEIRLQPASAYSERSHVRPSRVLRFLERILFPDLAKRLDRELKDQGKTTLIRSFALTALARQQQTAGRAGAEGPGTADEDEEGAEREGGNLSAWKSSRARDEWNEDDGHEAIRRRRLEAEAEEGGPMGRDQVIDLDEVVELKLDGDEDDEAAELRELGMDPEPLGGMAFRHRNGVKAERFLSYYRRFGTKTKYHSNGAPRSPSHSSKRAQELHAKTIVASAWHPSRLGGVRQGCSQSLLLFKFVLDVVHEISLLASEYAEYTALLSSDP</sequence>
<gene>
    <name evidence="15" type="ORF">T265_11911</name>
</gene>
<dbReference type="InterPro" id="IPR015699">
    <property type="entry name" value="DNA-dir_RNA_pol1_lsu_N"/>
</dbReference>
<feature type="compositionally biased region" description="Low complexity" evidence="13">
    <location>
        <begin position="1581"/>
        <end position="1592"/>
    </location>
</feature>
<comment type="catalytic activity">
    <reaction evidence="11">
        <text>RNA(n) + a ribonucleoside 5'-triphosphate = RNA(n+1) + diphosphate</text>
        <dbReference type="Rhea" id="RHEA:21248"/>
        <dbReference type="Rhea" id="RHEA-COMP:14527"/>
        <dbReference type="Rhea" id="RHEA-COMP:17342"/>
        <dbReference type="ChEBI" id="CHEBI:33019"/>
        <dbReference type="ChEBI" id="CHEBI:61557"/>
        <dbReference type="ChEBI" id="CHEBI:140395"/>
        <dbReference type="EC" id="2.7.7.6"/>
    </reaction>
</comment>
<comment type="subcellular location">
    <subcellularLocation>
        <location evidence="1">Nucleus</location>
    </subcellularLocation>
</comment>
<dbReference type="GeneID" id="20326079"/>
<protein>
    <recommendedName>
        <fullName evidence="11">DNA-directed RNA polymerase subunit</fullName>
        <ecNumber evidence="11">2.7.7.6</ecNumber>
    </recommendedName>
</protein>
<evidence type="ECO:0000256" key="11">
    <source>
        <dbReference type="RuleBase" id="RU004279"/>
    </source>
</evidence>
<dbReference type="InterPro" id="IPR000722">
    <property type="entry name" value="RNA_pol_asu"/>
</dbReference>
<dbReference type="Gene3D" id="2.40.40.20">
    <property type="match status" value="1"/>
</dbReference>
<keyword evidence="7" id="KW-0862">Zinc</keyword>
<dbReference type="Gene3D" id="6.10.250.2940">
    <property type="match status" value="1"/>
</dbReference>
<feature type="compositionally biased region" description="Basic and acidic residues" evidence="13">
    <location>
        <begin position="1404"/>
        <end position="1422"/>
    </location>
</feature>
<dbReference type="Gene3D" id="1.10.132.30">
    <property type="match status" value="1"/>
</dbReference>
<dbReference type="PANTHER" id="PTHR19376">
    <property type="entry name" value="DNA-DIRECTED RNA POLYMERASE"/>
    <property type="match status" value="1"/>
</dbReference>
<dbReference type="CDD" id="cd01435">
    <property type="entry name" value="RNAP_I_RPA1_N"/>
    <property type="match status" value="1"/>
</dbReference>
<reference evidence="15 16" key="1">
    <citation type="submission" date="2013-11" db="EMBL/GenBank/DDBJ databases">
        <title>Opisthorchis viverrini - life in the bile duct.</title>
        <authorList>
            <person name="Young N.D."/>
            <person name="Nagarajan N."/>
            <person name="Lin S.J."/>
            <person name="Korhonen P.K."/>
            <person name="Jex A.R."/>
            <person name="Hall R.S."/>
            <person name="Safavi-Hemami H."/>
            <person name="Kaewkong W."/>
            <person name="Bertrand D."/>
            <person name="Gao S."/>
            <person name="Seet Q."/>
            <person name="Wongkham S."/>
            <person name="Teh B.T."/>
            <person name="Wongkham C."/>
            <person name="Intapan P.M."/>
            <person name="Maleewong W."/>
            <person name="Yang X."/>
            <person name="Hu M."/>
            <person name="Wang Z."/>
            <person name="Hofmann A."/>
            <person name="Sternberg P.W."/>
            <person name="Tan P."/>
            <person name="Wang J."/>
            <person name="Gasser R.B."/>
        </authorList>
    </citation>
    <scope>NUCLEOTIDE SEQUENCE [LARGE SCALE GENOMIC DNA]</scope>
</reference>
<evidence type="ECO:0000259" key="14">
    <source>
        <dbReference type="SMART" id="SM00663"/>
    </source>
</evidence>